<evidence type="ECO:0000313" key="2">
    <source>
        <dbReference type="EMBL" id="KAF6004611.1"/>
    </source>
</evidence>
<comment type="caution">
    <text evidence="2">The sequence shown here is derived from an EMBL/GenBank/DDBJ whole genome shotgun (WGS) entry which is preliminary data.</text>
</comment>
<dbReference type="EMBL" id="VWRR01000003">
    <property type="protein sequence ID" value="KAF6004611.1"/>
    <property type="molecule type" value="Genomic_DNA"/>
</dbReference>
<evidence type="ECO:0000256" key="1">
    <source>
        <dbReference type="SAM" id="MobiDB-lite"/>
    </source>
</evidence>
<dbReference type="OrthoDB" id="5376at2759"/>
<accession>A0A7J7IQI8</accession>
<name>A0A7J7IQI8_9RHOD</name>
<evidence type="ECO:0000313" key="3">
    <source>
        <dbReference type="Proteomes" id="UP000530660"/>
    </source>
</evidence>
<protein>
    <submittedName>
        <fullName evidence="2">Uncharacterized protein</fullName>
    </submittedName>
</protein>
<gene>
    <name evidence="2" type="ORF">F1559_004723</name>
</gene>
<dbReference type="Pfam" id="PF07209">
    <property type="entry name" value="DUF1415"/>
    <property type="match status" value="1"/>
</dbReference>
<organism evidence="2 3">
    <name type="scientific">Cyanidiococcus yangmingshanensis</name>
    <dbReference type="NCBI Taxonomy" id="2690220"/>
    <lineage>
        <taxon>Eukaryota</taxon>
        <taxon>Rhodophyta</taxon>
        <taxon>Bangiophyceae</taxon>
        <taxon>Cyanidiales</taxon>
        <taxon>Cyanidiaceae</taxon>
        <taxon>Cyanidiococcus</taxon>
    </lineage>
</organism>
<sequence>MMGQRARVILSGAMTMTIFSIPGSRPCCAASREEDTAEMPEGNAVQTETSSVAPEYGHGEMTRSSSRSNAPPDDCILTETRRWVQHLIVDAAVCPFMMSSERGGLPAGNVRYAISHAMSPEQIYLDFWREVALLRKATAKEIATTLLVLPAALGGIDGFDAMSGPLVSALETLQLESFIQLVFFHPEYAFRDGRDRISVQGAQGGHAANFVRRSPYPMINILRTEQVQRGQRGIPTELVYRRNESLMREIGTERLAQMLRQAILGGHAGAHRGKPTLR</sequence>
<dbReference type="Proteomes" id="UP000530660">
    <property type="component" value="Unassembled WGS sequence"/>
</dbReference>
<keyword evidence="3" id="KW-1185">Reference proteome</keyword>
<dbReference type="InterPro" id="IPR009858">
    <property type="entry name" value="DUF1415"/>
</dbReference>
<reference evidence="2 3" key="1">
    <citation type="journal article" date="2020" name="J. Phycol.">
        <title>Comparative genome analysis reveals Cyanidiococcus gen. nov., a new extremophilic red algal genus sister to Cyanidioschyzon (Cyanidioschyzonaceae, Rhodophyta).</title>
        <authorList>
            <person name="Liu S.-L."/>
            <person name="Chiang Y.-R."/>
            <person name="Yoon H.S."/>
            <person name="Fu H.-Y."/>
        </authorList>
    </citation>
    <scope>NUCLEOTIDE SEQUENCE [LARGE SCALE GENOMIC DNA]</scope>
    <source>
        <strain evidence="2 3">THAL066</strain>
    </source>
</reference>
<dbReference type="AlphaFoldDB" id="A0A7J7IQI8"/>
<feature type="region of interest" description="Disordered" evidence="1">
    <location>
        <begin position="29"/>
        <end position="72"/>
    </location>
</feature>
<proteinExistence type="predicted"/>